<keyword evidence="3 6" id="KW-1015">Disulfide bond</keyword>
<feature type="disulfide bond" description="Redox-active" evidence="6">
    <location>
        <begin position="31"/>
        <end position="34"/>
    </location>
</feature>
<dbReference type="GO" id="GO:0015035">
    <property type="term" value="F:protein-disulfide reductase activity"/>
    <property type="evidence" value="ECO:0007669"/>
    <property type="project" value="InterPro"/>
</dbReference>
<evidence type="ECO:0000256" key="4">
    <source>
        <dbReference type="ARBA" id="ARBA00023284"/>
    </source>
</evidence>
<feature type="site" description="Contributes to redox potential value" evidence="5">
    <location>
        <position position="32"/>
    </location>
</feature>
<dbReference type="AlphaFoldDB" id="A0AAD4K616"/>
<dbReference type="InterPro" id="IPR013766">
    <property type="entry name" value="Thioredoxin_domain"/>
</dbReference>
<dbReference type="EMBL" id="JAJJHW010001127">
    <property type="protein sequence ID" value="KAH8378169.1"/>
    <property type="molecule type" value="Genomic_DNA"/>
</dbReference>
<evidence type="ECO:0000313" key="9">
    <source>
        <dbReference type="Proteomes" id="UP001200034"/>
    </source>
</evidence>
<name>A0AAD4K616_9MUSC</name>
<keyword evidence="1" id="KW-0813">Transport</keyword>
<dbReference type="InterPro" id="IPR036249">
    <property type="entry name" value="Thioredoxin-like_sf"/>
</dbReference>
<feature type="site" description="Deprotonates C-terminal active site Cys" evidence="5">
    <location>
        <position position="25"/>
    </location>
</feature>
<dbReference type="Gene3D" id="3.40.30.10">
    <property type="entry name" value="Glutaredoxin"/>
    <property type="match status" value="1"/>
</dbReference>
<dbReference type="Proteomes" id="UP001200034">
    <property type="component" value="Unassembled WGS sequence"/>
</dbReference>
<reference evidence="8" key="1">
    <citation type="journal article" date="2021" name="Mol. Ecol. Resour.">
        <title>Phylogenomic analyses of the genus Drosophila reveals genomic signals of climate adaptation.</title>
        <authorList>
            <person name="Li F."/>
            <person name="Rane R.V."/>
            <person name="Luria V."/>
            <person name="Xiong Z."/>
            <person name="Chen J."/>
            <person name="Li Z."/>
            <person name="Catullo R.A."/>
            <person name="Griffin P.C."/>
            <person name="Schiffer M."/>
            <person name="Pearce S."/>
            <person name="Lee S.F."/>
            <person name="McElroy K."/>
            <person name="Stocker A."/>
            <person name="Shirriffs J."/>
            <person name="Cockerell F."/>
            <person name="Coppin C."/>
            <person name="Sgro C.M."/>
            <person name="Karger A."/>
            <person name="Cain J.W."/>
            <person name="Weber J.A."/>
            <person name="Santpere G."/>
            <person name="Kirschner M.W."/>
            <person name="Hoffmann A.A."/>
            <person name="Oakeshott J.G."/>
            <person name="Zhang G."/>
        </authorList>
    </citation>
    <scope>NUCLEOTIDE SEQUENCE</scope>
    <source>
        <strain evidence="8">BGI-SZ-2011g</strain>
    </source>
</reference>
<proteinExistence type="predicted"/>
<dbReference type="InterPro" id="IPR005746">
    <property type="entry name" value="Thioredoxin"/>
</dbReference>
<dbReference type="NCBIfam" id="TIGR01068">
    <property type="entry name" value="thioredoxin"/>
    <property type="match status" value="1"/>
</dbReference>
<evidence type="ECO:0000259" key="7">
    <source>
        <dbReference type="PROSITE" id="PS51352"/>
    </source>
</evidence>
<protein>
    <recommendedName>
        <fullName evidence="7">Thioredoxin domain-containing protein</fullName>
    </recommendedName>
</protein>
<feature type="active site" description="Nucleophile" evidence="5">
    <location>
        <position position="34"/>
    </location>
</feature>
<feature type="active site" description="Nucleophile" evidence="5">
    <location>
        <position position="31"/>
    </location>
</feature>
<gene>
    <name evidence="8" type="ORF">KR093_009837</name>
</gene>
<evidence type="ECO:0000256" key="2">
    <source>
        <dbReference type="ARBA" id="ARBA00022982"/>
    </source>
</evidence>
<feature type="domain" description="Thioredoxin" evidence="7">
    <location>
        <begin position="1"/>
        <end position="106"/>
    </location>
</feature>
<dbReference type="PRINTS" id="PR00421">
    <property type="entry name" value="THIOREDOXIN"/>
</dbReference>
<evidence type="ECO:0000256" key="3">
    <source>
        <dbReference type="ARBA" id="ARBA00023157"/>
    </source>
</evidence>
<keyword evidence="4 6" id="KW-0676">Redox-active center</keyword>
<evidence type="ECO:0000313" key="8">
    <source>
        <dbReference type="EMBL" id="KAH8378169.1"/>
    </source>
</evidence>
<organism evidence="8 9">
    <name type="scientific">Drosophila rubida</name>
    <dbReference type="NCBI Taxonomy" id="30044"/>
    <lineage>
        <taxon>Eukaryota</taxon>
        <taxon>Metazoa</taxon>
        <taxon>Ecdysozoa</taxon>
        <taxon>Arthropoda</taxon>
        <taxon>Hexapoda</taxon>
        <taxon>Insecta</taxon>
        <taxon>Pterygota</taxon>
        <taxon>Neoptera</taxon>
        <taxon>Endopterygota</taxon>
        <taxon>Diptera</taxon>
        <taxon>Brachycera</taxon>
        <taxon>Muscomorpha</taxon>
        <taxon>Ephydroidea</taxon>
        <taxon>Drosophilidae</taxon>
        <taxon>Drosophila</taxon>
    </lineage>
</organism>
<sequence length="106" mass="11771">SLFCCLQNDFKNQLTSAGDKLVVVDFFATWCGPCKMIAPKLEEISQQYAGKIVVLKVDVDECEDIAMEYEVSSMPTFLFFKNSKKIEQFAGANATKLAETIATLSN</sequence>
<evidence type="ECO:0000256" key="5">
    <source>
        <dbReference type="PIRSR" id="PIRSR000077-1"/>
    </source>
</evidence>
<dbReference type="PANTHER" id="PTHR46115">
    <property type="entry name" value="THIOREDOXIN-LIKE PROTEIN 1"/>
    <property type="match status" value="1"/>
</dbReference>
<dbReference type="PROSITE" id="PS00194">
    <property type="entry name" value="THIOREDOXIN_1"/>
    <property type="match status" value="1"/>
</dbReference>
<dbReference type="PIRSF" id="PIRSF000077">
    <property type="entry name" value="Thioredoxin"/>
    <property type="match status" value="1"/>
</dbReference>
<evidence type="ECO:0000256" key="6">
    <source>
        <dbReference type="PIRSR" id="PIRSR000077-4"/>
    </source>
</evidence>
<evidence type="ECO:0000256" key="1">
    <source>
        <dbReference type="ARBA" id="ARBA00022448"/>
    </source>
</evidence>
<keyword evidence="2" id="KW-0249">Electron transport</keyword>
<comment type="caution">
    <text evidence="8">The sequence shown here is derived from an EMBL/GenBank/DDBJ whole genome shotgun (WGS) entry which is preliminary data.</text>
</comment>
<keyword evidence="9" id="KW-1185">Reference proteome</keyword>
<accession>A0AAD4K616</accession>
<dbReference type="CDD" id="cd02947">
    <property type="entry name" value="TRX_family"/>
    <property type="match status" value="1"/>
</dbReference>
<dbReference type="SUPFAM" id="SSF52833">
    <property type="entry name" value="Thioredoxin-like"/>
    <property type="match status" value="1"/>
</dbReference>
<dbReference type="FunFam" id="3.40.30.10:FF:000104">
    <property type="entry name" value="Thioredoxin"/>
    <property type="match status" value="1"/>
</dbReference>
<dbReference type="Pfam" id="PF00085">
    <property type="entry name" value="Thioredoxin"/>
    <property type="match status" value="1"/>
</dbReference>
<dbReference type="PROSITE" id="PS51352">
    <property type="entry name" value="THIOREDOXIN_2"/>
    <property type="match status" value="1"/>
</dbReference>
<feature type="non-terminal residue" evidence="8">
    <location>
        <position position="1"/>
    </location>
</feature>
<dbReference type="InterPro" id="IPR017937">
    <property type="entry name" value="Thioredoxin_CS"/>
</dbReference>
<feature type="site" description="Contributes to redox potential value" evidence="5">
    <location>
        <position position="33"/>
    </location>
</feature>